<dbReference type="Proteomes" id="UP000539111">
    <property type="component" value="Unassembled WGS sequence"/>
</dbReference>
<feature type="transmembrane region" description="Helical" evidence="5">
    <location>
        <begin position="178"/>
        <end position="198"/>
    </location>
</feature>
<dbReference type="RefSeq" id="WP_179426088.1">
    <property type="nucleotide sequence ID" value="NZ_JACBZP010000001.1"/>
</dbReference>
<comment type="subcellular location">
    <subcellularLocation>
        <location evidence="1">Cell membrane</location>
        <topology evidence="1">Multi-pass membrane protein</topology>
    </subcellularLocation>
</comment>
<feature type="transmembrane region" description="Helical" evidence="5">
    <location>
        <begin position="308"/>
        <end position="329"/>
    </location>
</feature>
<dbReference type="PANTHER" id="PTHR23537:SF1">
    <property type="entry name" value="SUGAR TRANSPORTER"/>
    <property type="match status" value="1"/>
</dbReference>
<evidence type="ECO:0000259" key="6">
    <source>
        <dbReference type="PROSITE" id="PS50850"/>
    </source>
</evidence>
<feature type="transmembrane region" description="Helical" evidence="5">
    <location>
        <begin position="108"/>
        <end position="130"/>
    </location>
</feature>
<gene>
    <name evidence="7" type="ORF">BJY26_000924</name>
</gene>
<feature type="transmembrane region" description="Helical" evidence="5">
    <location>
        <begin position="341"/>
        <end position="360"/>
    </location>
</feature>
<dbReference type="PROSITE" id="PS50850">
    <property type="entry name" value="MFS"/>
    <property type="match status" value="1"/>
</dbReference>
<keyword evidence="3 5" id="KW-1133">Transmembrane helix</keyword>
<feature type="transmembrane region" description="Helical" evidence="5">
    <location>
        <begin position="12"/>
        <end position="35"/>
    </location>
</feature>
<evidence type="ECO:0000313" key="8">
    <source>
        <dbReference type="Proteomes" id="UP000539111"/>
    </source>
</evidence>
<dbReference type="Gene3D" id="1.20.1250.20">
    <property type="entry name" value="MFS general substrate transporter like domains"/>
    <property type="match status" value="2"/>
</dbReference>
<evidence type="ECO:0000313" key="7">
    <source>
        <dbReference type="EMBL" id="NYI66618.1"/>
    </source>
</evidence>
<dbReference type="AlphaFoldDB" id="A0A7Z0AAJ0"/>
<feature type="transmembrane region" description="Helical" evidence="5">
    <location>
        <begin position="256"/>
        <end position="273"/>
    </location>
</feature>
<dbReference type="InterPro" id="IPR020846">
    <property type="entry name" value="MFS_dom"/>
</dbReference>
<dbReference type="GO" id="GO:0022857">
    <property type="term" value="F:transmembrane transporter activity"/>
    <property type="evidence" value="ECO:0007669"/>
    <property type="project" value="InterPro"/>
</dbReference>
<dbReference type="PANTHER" id="PTHR23537">
    <property type="match status" value="1"/>
</dbReference>
<keyword evidence="2 5" id="KW-0812">Transmembrane</keyword>
<feature type="transmembrane region" description="Helical" evidence="5">
    <location>
        <begin position="285"/>
        <end position="302"/>
    </location>
</feature>
<comment type="caution">
    <text evidence="7">The sequence shown here is derived from an EMBL/GenBank/DDBJ whole genome shotgun (WGS) entry which is preliminary data.</text>
</comment>
<evidence type="ECO:0000256" key="1">
    <source>
        <dbReference type="ARBA" id="ARBA00004651"/>
    </source>
</evidence>
<keyword evidence="4 5" id="KW-0472">Membrane</keyword>
<feature type="transmembrane region" description="Helical" evidence="5">
    <location>
        <begin position="219"/>
        <end position="244"/>
    </location>
</feature>
<feature type="transmembrane region" description="Helical" evidence="5">
    <location>
        <begin position="372"/>
        <end position="391"/>
    </location>
</feature>
<organism evidence="7 8">
    <name type="scientific">Spelaeicoccus albus</name>
    <dbReference type="NCBI Taxonomy" id="1280376"/>
    <lineage>
        <taxon>Bacteria</taxon>
        <taxon>Bacillati</taxon>
        <taxon>Actinomycetota</taxon>
        <taxon>Actinomycetes</taxon>
        <taxon>Micrococcales</taxon>
        <taxon>Brevibacteriaceae</taxon>
        <taxon>Spelaeicoccus</taxon>
    </lineage>
</organism>
<reference evidence="7 8" key="1">
    <citation type="submission" date="2020-07" db="EMBL/GenBank/DDBJ databases">
        <title>Sequencing the genomes of 1000 actinobacteria strains.</title>
        <authorList>
            <person name="Klenk H.-P."/>
        </authorList>
    </citation>
    <scope>NUCLEOTIDE SEQUENCE [LARGE SCALE GENOMIC DNA]</scope>
    <source>
        <strain evidence="7 8">DSM 26341</strain>
    </source>
</reference>
<sequence>MPNAAAEPPHHSDLGTVAALALGPVVGLGFARFAYALLLPPMQADLGWSFITAGAMNAVNAVGYLIGAVLATPIARATGSRRAFTLGIVVTAAALLASAASGNLAFLLALRLVAGIAGAVSFVVGGGLAASASKRHQPSRSALLLGVYFCGGGAGIVLSGLIVNPVLAHTTVGSGWRIGWLVLGGLSVIAAAISVAASRRLSEPELARSRGDRWPASRLVPLMGAYLLFGVGYISYMTFIVAYLKQGGAGGAEVTWFWVVLGATSIAATYLWGPVLGRLRGGRGPALVLLVVAVGAAVPLIWTSMWAAFASALLFGGSFLSLVTAITTVARQSLHPRHWTAAIGTMTVTFALGQCIGPILGGGVSDGPHGVFAGLALSVGILVAGALVALFQRVRTPPLSV</sequence>
<name>A0A7Z0AAJ0_9MICO</name>
<feature type="transmembrane region" description="Helical" evidence="5">
    <location>
        <begin position="83"/>
        <end position="102"/>
    </location>
</feature>
<dbReference type="Pfam" id="PF06779">
    <property type="entry name" value="MFS_4"/>
    <property type="match status" value="1"/>
</dbReference>
<accession>A0A7Z0AAJ0</accession>
<evidence type="ECO:0000256" key="2">
    <source>
        <dbReference type="ARBA" id="ARBA00022692"/>
    </source>
</evidence>
<evidence type="ECO:0000256" key="5">
    <source>
        <dbReference type="SAM" id="Phobius"/>
    </source>
</evidence>
<dbReference type="SUPFAM" id="SSF103473">
    <property type="entry name" value="MFS general substrate transporter"/>
    <property type="match status" value="1"/>
</dbReference>
<evidence type="ECO:0000256" key="3">
    <source>
        <dbReference type="ARBA" id="ARBA00022989"/>
    </source>
</evidence>
<dbReference type="InterPro" id="IPR036259">
    <property type="entry name" value="MFS_trans_sf"/>
</dbReference>
<keyword evidence="8" id="KW-1185">Reference proteome</keyword>
<feature type="domain" description="Major facilitator superfamily (MFS) profile" evidence="6">
    <location>
        <begin position="15"/>
        <end position="397"/>
    </location>
</feature>
<dbReference type="GO" id="GO:0005886">
    <property type="term" value="C:plasma membrane"/>
    <property type="evidence" value="ECO:0007669"/>
    <property type="project" value="UniProtKB-SubCell"/>
</dbReference>
<dbReference type="EMBL" id="JACBZP010000001">
    <property type="protein sequence ID" value="NYI66618.1"/>
    <property type="molecule type" value="Genomic_DNA"/>
</dbReference>
<protein>
    <submittedName>
        <fullName evidence="7">Putative MFS family arabinose efflux permease</fullName>
    </submittedName>
</protein>
<evidence type="ECO:0000256" key="4">
    <source>
        <dbReference type="ARBA" id="ARBA00023136"/>
    </source>
</evidence>
<feature type="transmembrane region" description="Helical" evidence="5">
    <location>
        <begin position="47"/>
        <end position="71"/>
    </location>
</feature>
<dbReference type="InterPro" id="IPR010645">
    <property type="entry name" value="MFS_4"/>
</dbReference>
<feature type="transmembrane region" description="Helical" evidence="5">
    <location>
        <begin position="142"/>
        <end position="166"/>
    </location>
</feature>
<proteinExistence type="predicted"/>